<keyword evidence="7" id="KW-0539">Nucleus</keyword>
<sequence length="277" mass="29294">MISVLVESFDPFPRHLCLSLPASATASNVLDGFSAALSKQSSAQFSITYHGRTIAPSASLGGLISSHDGFPVVLQLRALLPGGKGGFGSMLRSQGGKMSSGGRNSNNDSCRDLNGRRLGVMKQAKKLAEYLEGECERKRQMDESQKKKYAKLEKMLGRAPKTEKDLAEAAEKMADAGQDLDDGSASPEAETSRLNSWASTSASASTPGAAGSKRKERIEDSEYIQQSREIVENVRSAVATAMMKKKKKLNKAKATTSSSTTPATNAHASGSSVAAST</sequence>
<keyword evidence="5" id="KW-0507">mRNA processing</keyword>
<evidence type="ECO:0000256" key="4">
    <source>
        <dbReference type="ARBA" id="ARBA00022490"/>
    </source>
</evidence>
<dbReference type="GO" id="GO:0005634">
    <property type="term" value="C:nucleus"/>
    <property type="evidence" value="ECO:0007669"/>
    <property type="project" value="UniProtKB-SubCell"/>
</dbReference>
<evidence type="ECO:0000256" key="7">
    <source>
        <dbReference type="ARBA" id="ARBA00023242"/>
    </source>
</evidence>
<evidence type="ECO:0000313" key="11">
    <source>
        <dbReference type="EMBL" id="CDI51532.1"/>
    </source>
</evidence>
<protein>
    <recommendedName>
        <fullName evidence="10">SDE2-like domain-containing protein</fullName>
    </recommendedName>
</protein>
<dbReference type="InterPro" id="IPR051421">
    <property type="entry name" value="RNA_Proc_DNA_Dmg_Regulator"/>
</dbReference>
<evidence type="ECO:0000256" key="2">
    <source>
        <dbReference type="ARBA" id="ARBA00004496"/>
    </source>
</evidence>
<proteinExistence type="inferred from homology"/>
<evidence type="ECO:0000256" key="6">
    <source>
        <dbReference type="ARBA" id="ARBA00023187"/>
    </source>
</evidence>
<feature type="compositionally biased region" description="Low complexity" evidence="9">
    <location>
        <begin position="198"/>
        <end position="211"/>
    </location>
</feature>
<keyword evidence="8" id="KW-0131">Cell cycle</keyword>
<organism evidence="11">
    <name type="scientific">Melanopsichium pennsylvanicum 4</name>
    <dbReference type="NCBI Taxonomy" id="1398559"/>
    <lineage>
        <taxon>Eukaryota</taxon>
        <taxon>Fungi</taxon>
        <taxon>Dikarya</taxon>
        <taxon>Basidiomycota</taxon>
        <taxon>Ustilaginomycotina</taxon>
        <taxon>Ustilaginomycetes</taxon>
        <taxon>Ustilaginales</taxon>
        <taxon>Ustilaginaceae</taxon>
        <taxon>Melanopsichium</taxon>
    </lineage>
</organism>
<evidence type="ECO:0000256" key="5">
    <source>
        <dbReference type="ARBA" id="ARBA00022664"/>
    </source>
</evidence>
<dbReference type="PANTHER" id="PTHR12786:SF1">
    <property type="entry name" value="SPLICING REGULATOR SDE2"/>
    <property type="match status" value="1"/>
</dbReference>
<feature type="domain" description="SDE2-like" evidence="10">
    <location>
        <begin position="82"/>
        <end position="178"/>
    </location>
</feature>
<comment type="subcellular location">
    <subcellularLocation>
        <location evidence="2">Cytoplasm</location>
    </subcellularLocation>
    <subcellularLocation>
        <location evidence="1">Nucleus</location>
    </subcellularLocation>
</comment>
<feature type="region of interest" description="Disordered" evidence="9">
    <location>
        <begin position="242"/>
        <end position="277"/>
    </location>
</feature>
<reference evidence="11" key="1">
    <citation type="journal article" date="2014" name="Genome Biol. Evol.">
        <title>Gene Loss Rather Than Gene Gain Is Associated with a Host Jump from Monocots to Dicots in the Smut Fungus Melanopsichium pennsylvanicum.</title>
        <authorList>
            <person name="Sharma R."/>
            <person name="Mishra B."/>
            <person name="Runge F."/>
            <person name="Thines M."/>
        </authorList>
    </citation>
    <scope>NUCLEOTIDE SEQUENCE</scope>
    <source>
        <strain evidence="11">4</strain>
    </source>
</reference>
<dbReference type="GO" id="GO:0008380">
    <property type="term" value="P:RNA splicing"/>
    <property type="evidence" value="ECO:0007669"/>
    <property type="project" value="UniProtKB-KW"/>
</dbReference>
<dbReference type="GO" id="GO:0006397">
    <property type="term" value="P:mRNA processing"/>
    <property type="evidence" value="ECO:0007669"/>
    <property type="project" value="UniProtKB-KW"/>
</dbReference>
<dbReference type="PANTHER" id="PTHR12786">
    <property type="entry name" value="SPLICING FACTOR SF3A-RELATED"/>
    <property type="match status" value="1"/>
</dbReference>
<keyword evidence="4" id="KW-0963">Cytoplasm</keyword>
<evidence type="ECO:0000256" key="1">
    <source>
        <dbReference type="ARBA" id="ARBA00004123"/>
    </source>
</evidence>
<name>A0A077QYH4_9BASI</name>
<comment type="similarity">
    <text evidence="3">Belongs to the SDE2 family.</text>
</comment>
<dbReference type="Pfam" id="PF22782">
    <property type="entry name" value="SDE2"/>
    <property type="match status" value="1"/>
</dbReference>
<feature type="region of interest" description="Disordered" evidence="9">
    <location>
        <begin position="173"/>
        <end position="230"/>
    </location>
</feature>
<accession>A0A077QYH4</accession>
<dbReference type="GO" id="GO:0005737">
    <property type="term" value="C:cytoplasm"/>
    <property type="evidence" value="ECO:0007669"/>
    <property type="project" value="UniProtKB-SubCell"/>
</dbReference>
<dbReference type="AlphaFoldDB" id="A0A077QYH4"/>
<feature type="compositionally biased region" description="Low complexity" evidence="9">
    <location>
        <begin position="252"/>
        <end position="269"/>
    </location>
</feature>
<evidence type="ECO:0000256" key="8">
    <source>
        <dbReference type="ARBA" id="ARBA00023306"/>
    </source>
</evidence>
<evidence type="ECO:0000256" key="3">
    <source>
        <dbReference type="ARBA" id="ARBA00008726"/>
    </source>
</evidence>
<evidence type="ECO:0000256" key="9">
    <source>
        <dbReference type="SAM" id="MobiDB-lite"/>
    </source>
</evidence>
<dbReference type="EMBL" id="HG529509">
    <property type="protein sequence ID" value="CDI51532.1"/>
    <property type="molecule type" value="Genomic_DNA"/>
</dbReference>
<dbReference type="InterPro" id="IPR053822">
    <property type="entry name" value="SDE2-like_dom"/>
</dbReference>
<keyword evidence="6" id="KW-0508">mRNA splicing</keyword>
<evidence type="ECO:0000259" key="10">
    <source>
        <dbReference type="Pfam" id="PF22782"/>
    </source>
</evidence>